<dbReference type="eggNOG" id="ENOG50321YD">
    <property type="taxonomic scope" value="Bacteria"/>
</dbReference>
<keyword evidence="3" id="KW-1185">Reference proteome</keyword>
<organism evidence="2 3">
    <name type="scientific">Prochlorococcus marinus (strain SARG / CCMP1375 / SS120)</name>
    <dbReference type="NCBI Taxonomy" id="167539"/>
    <lineage>
        <taxon>Bacteria</taxon>
        <taxon>Bacillati</taxon>
        <taxon>Cyanobacteriota</taxon>
        <taxon>Cyanophyceae</taxon>
        <taxon>Synechococcales</taxon>
        <taxon>Prochlorococcaceae</taxon>
        <taxon>Prochlorococcus</taxon>
    </lineage>
</organism>
<reference evidence="2 3" key="1">
    <citation type="journal article" date="2003" name="Proc. Natl. Acad. Sci. U.S.A.">
        <title>Genome sequence of the cyanobacterium Prochlorococcus marinus SS120, a nearly minimal oxyphototrophic genome.</title>
        <authorList>
            <person name="Dufresne A."/>
            <person name="Salanoubat M."/>
            <person name="Partensky F."/>
            <person name="Artiguenave F."/>
            <person name="Axmann I.M."/>
            <person name="Barbe V."/>
            <person name="Duprat S."/>
            <person name="Galperin M.Y."/>
            <person name="Koonin E.V."/>
            <person name="Le Gall F."/>
            <person name="Makarova K.S."/>
            <person name="Ostrowski M."/>
            <person name="Oztas S."/>
            <person name="Robert C."/>
            <person name="Rogozin I.B."/>
            <person name="Scanlan D.J."/>
            <person name="Tandeau de Marsac N."/>
            <person name="Weissenbach J."/>
            <person name="Wincker P."/>
            <person name="Wolf Y.I."/>
            <person name="Hess W.R."/>
        </authorList>
    </citation>
    <scope>NUCLEOTIDE SEQUENCE [LARGE SCALE GENOMIC DNA]</scope>
    <source>
        <strain evidence="3">SARG / CCMP1375 / SS120</strain>
    </source>
</reference>
<sequence>MTIKRPPSNESPGDQSSQTPSGKKVPMAMSMMVDSMVRMIQKGSNNLEDLDSKESLNSKNGD</sequence>
<feature type="compositionally biased region" description="Basic and acidic residues" evidence="1">
    <location>
        <begin position="50"/>
        <end position="62"/>
    </location>
</feature>
<dbReference type="RefSeq" id="WP_011124499.1">
    <property type="nucleotide sequence ID" value="NC_005042.1"/>
</dbReference>
<dbReference type="EMBL" id="AE017126">
    <property type="protein sequence ID" value="AAP99390.1"/>
    <property type="molecule type" value="Genomic_DNA"/>
</dbReference>
<dbReference type="AlphaFoldDB" id="Q7VDN0"/>
<dbReference type="OrthoDB" id="540907at2"/>
<evidence type="ECO:0000313" key="3">
    <source>
        <dbReference type="Proteomes" id="UP000001420"/>
    </source>
</evidence>
<name>Q7VDN0_PROMA</name>
<evidence type="ECO:0000256" key="1">
    <source>
        <dbReference type="SAM" id="MobiDB-lite"/>
    </source>
</evidence>
<feature type="compositionally biased region" description="Polar residues" evidence="1">
    <location>
        <begin position="8"/>
        <end position="21"/>
    </location>
</feature>
<dbReference type="EnsemblBacteria" id="AAP99390">
    <property type="protein sequence ID" value="AAP99390"/>
    <property type="gene ID" value="Pro_0344"/>
</dbReference>
<dbReference type="Proteomes" id="UP000001420">
    <property type="component" value="Chromosome"/>
</dbReference>
<protein>
    <submittedName>
        <fullName evidence="2">Uncharacterized protein</fullName>
    </submittedName>
</protein>
<proteinExistence type="predicted"/>
<gene>
    <name evidence="2" type="ordered locus">Pro_0344</name>
</gene>
<dbReference type="HOGENOM" id="CLU_208555_0_0_3"/>
<dbReference type="STRING" id="167539.Pro_0344"/>
<feature type="region of interest" description="Disordered" evidence="1">
    <location>
        <begin position="1"/>
        <end position="62"/>
    </location>
</feature>
<accession>Q7VDN0</accession>
<dbReference type="PATRIC" id="fig|167539.5.peg.353"/>
<evidence type="ECO:0000313" key="2">
    <source>
        <dbReference type="EMBL" id="AAP99390.1"/>
    </source>
</evidence>
<dbReference type="KEGG" id="pma:Pro_0344"/>